<dbReference type="PANTHER" id="PTHR42756">
    <property type="entry name" value="TRANSCRIPTIONAL REGULATOR, MARR"/>
    <property type="match status" value="1"/>
</dbReference>
<evidence type="ECO:0000256" key="3">
    <source>
        <dbReference type="ARBA" id="ARBA00023163"/>
    </source>
</evidence>
<keyword evidence="6" id="KW-1185">Reference proteome</keyword>
<sequence>MHDRPPLPPRASTGRPAVLSWLRMARFTQQVTRAWTQALRTHDLSPAQFDVIASVGGQPDITQRELSHKLLVTDGNISQLLTSLTRRELIDRTTVGKEKRLSLTPAGQQLFDRLIPHHEDWLEEQFQALTFEEQQQLSQLLRVLLRSRH</sequence>
<dbReference type="AlphaFoldDB" id="A0A511N7A8"/>
<dbReference type="GO" id="GO:0003677">
    <property type="term" value="F:DNA binding"/>
    <property type="evidence" value="ECO:0007669"/>
    <property type="project" value="UniProtKB-KW"/>
</dbReference>
<reference evidence="5 6" key="1">
    <citation type="submission" date="2019-07" db="EMBL/GenBank/DDBJ databases">
        <title>Whole genome shotgun sequence of Deinococcus cellulosilyticus NBRC 106333.</title>
        <authorList>
            <person name="Hosoyama A."/>
            <person name="Uohara A."/>
            <person name="Ohji S."/>
            <person name="Ichikawa N."/>
        </authorList>
    </citation>
    <scope>NUCLEOTIDE SEQUENCE [LARGE SCALE GENOMIC DNA]</scope>
    <source>
        <strain evidence="5 6">NBRC 106333</strain>
    </source>
</reference>
<evidence type="ECO:0000256" key="1">
    <source>
        <dbReference type="ARBA" id="ARBA00023015"/>
    </source>
</evidence>
<keyword evidence="2" id="KW-0238">DNA-binding</keyword>
<evidence type="ECO:0000313" key="5">
    <source>
        <dbReference type="EMBL" id="GEM48377.1"/>
    </source>
</evidence>
<evidence type="ECO:0000256" key="2">
    <source>
        <dbReference type="ARBA" id="ARBA00023125"/>
    </source>
</evidence>
<dbReference type="Pfam" id="PF12802">
    <property type="entry name" value="MarR_2"/>
    <property type="match status" value="1"/>
</dbReference>
<name>A0A511N7A8_DEIC1</name>
<dbReference type="InterPro" id="IPR036388">
    <property type="entry name" value="WH-like_DNA-bd_sf"/>
</dbReference>
<evidence type="ECO:0000313" key="6">
    <source>
        <dbReference type="Proteomes" id="UP000321306"/>
    </source>
</evidence>
<organism evidence="5 6">
    <name type="scientific">Deinococcus cellulosilyticus (strain DSM 18568 / NBRC 106333 / KACC 11606 / 5516J-15)</name>
    <dbReference type="NCBI Taxonomy" id="1223518"/>
    <lineage>
        <taxon>Bacteria</taxon>
        <taxon>Thermotogati</taxon>
        <taxon>Deinococcota</taxon>
        <taxon>Deinococci</taxon>
        <taxon>Deinococcales</taxon>
        <taxon>Deinococcaceae</taxon>
        <taxon>Deinococcus</taxon>
    </lineage>
</organism>
<dbReference type="SUPFAM" id="SSF46785">
    <property type="entry name" value="Winged helix' DNA-binding domain"/>
    <property type="match status" value="1"/>
</dbReference>
<dbReference type="InterPro" id="IPR000835">
    <property type="entry name" value="HTH_MarR-typ"/>
</dbReference>
<dbReference type="RefSeq" id="WP_146887412.1">
    <property type="nucleotide sequence ID" value="NZ_BJXB01000020.1"/>
</dbReference>
<accession>A0A511N7A8</accession>
<comment type="caution">
    <text evidence="5">The sequence shown here is derived from an EMBL/GenBank/DDBJ whole genome shotgun (WGS) entry which is preliminary data.</text>
</comment>
<protein>
    <submittedName>
        <fullName evidence="5">MarR family transcriptional regulator</fullName>
    </submittedName>
</protein>
<keyword evidence="1" id="KW-0805">Transcription regulation</keyword>
<dbReference type="Gene3D" id="1.10.10.10">
    <property type="entry name" value="Winged helix-like DNA-binding domain superfamily/Winged helix DNA-binding domain"/>
    <property type="match status" value="1"/>
</dbReference>
<dbReference type="SMART" id="SM00347">
    <property type="entry name" value="HTH_MARR"/>
    <property type="match status" value="1"/>
</dbReference>
<dbReference type="OrthoDB" id="9799747at2"/>
<dbReference type="PROSITE" id="PS50995">
    <property type="entry name" value="HTH_MARR_2"/>
    <property type="match status" value="1"/>
</dbReference>
<dbReference type="InterPro" id="IPR036390">
    <property type="entry name" value="WH_DNA-bd_sf"/>
</dbReference>
<feature type="domain" description="HTH marR-type" evidence="4">
    <location>
        <begin position="15"/>
        <end position="146"/>
    </location>
</feature>
<proteinExistence type="predicted"/>
<dbReference type="EMBL" id="BJXB01000020">
    <property type="protein sequence ID" value="GEM48377.1"/>
    <property type="molecule type" value="Genomic_DNA"/>
</dbReference>
<gene>
    <name evidence="5" type="ORF">DC3_40120</name>
</gene>
<evidence type="ECO:0000259" key="4">
    <source>
        <dbReference type="PROSITE" id="PS50995"/>
    </source>
</evidence>
<keyword evidence="3" id="KW-0804">Transcription</keyword>
<dbReference type="Proteomes" id="UP000321306">
    <property type="component" value="Unassembled WGS sequence"/>
</dbReference>
<dbReference type="PANTHER" id="PTHR42756:SF1">
    <property type="entry name" value="TRANSCRIPTIONAL REPRESSOR OF EMRAB OPERON"/>
    <property type="match status" value="1"/>
</dbReference>
<dbReference type="GO" id="GO:0003700">
    <property type="term" value="F:DNA-binding transcription factor activity"/>
    <property type="evidence" value="ECO:0007669"/>
    <property type="project" value="InterPro"/>
</dbReference>